<dbReference type="PANTHER" id="PTHR12526">
    <property type="entry name" value="GLYCOSYLTRANSFERASE"/>
    <property type="match status" value="1"/>
</dbReference>
<dbReference type="Pfam" id="PF13692">
    <property type="entry name" value="Glyco_trans_1_4"/>
    <property type="match status" value="1"/>
</dbReference>
<organism evidence="1 2">
    <name type="scientific">Hespellia stercorisuis DSM 15480</name>
    <dbReference type="NCBI Taxonomy" id="1121950"/>
    <lineage>
        <taxon>Bacteria</taxon>
        <taxon>Bacillati</taxon>
        <taxon>Bacillota</taxon>
        <taxon>Clostridia</taxon>
        <taxon>Lachnospirales</taxon>
        <taxon>Lachnospiraceae</taxon>
        <taxon>Hespellia</taxon>
    </lineage>
</organism>
<protein>
    <submittedName>
        <fullName evidence="1">Glycosyltransferase involved in cell wall bisynthesis</fullName>
    </submittedName>
</protein>
<dbReference type="Gene3D" id="3.40.50.2000">
    <property type="entry name" value="Glycogen Phosphorylase B"/>
    <property type="match status" value="2"/>
</dbReference>
<dbReference type="OrthoDB" id="9802525at2"/>
<evidence type="ECO:0000313" key="2">
    <source>
        <dbReference type="Proteomes" id="UP000184301"/>
    </source>
</evidence>
<dbReference type="CDD" id="cd03794">
    <property type="entry name" value="GT4_WbuB-like"/>
    <property type="match status" value="1"/>
</dbReference>
<dbReference type="EMBL" id="FQZY01000010">
    <property type="protein sequence ID" value="SHJ51323.1"/>
    <property type="molecule type" value="Genomic_DNA"/>
</dbReference>
<gene>
    <name evidence="1" type="ORF">SAMN02745243_00763</name>
</gene>
<sequence length="430" mass="48509">MKRIAVITMGVKLNDEKGYTRFRYLSEFLVKAGYEVDLITTTFQHWEKEQRDMERIQKDIDGGVYPFGLKFIYEPGYRKNIDLKRVKSHSIAAKNLTKLLEETPDYDLLYCEIPPNDVALAAAEYAKAHNIPFVPDVNDLWPEAMRMVLDVPVVSDILFHPLQRDAEKVYSLVSGIIGTSDEYRDRPLKNQKLSVPKATVYVGNELAEFDAGVAEHGPEVEAKKGADEFWVSYAGTIGTSYDIRTMVLAGEELKKRAALYSTDEMKKKDPGNIRIKILGGGPLKEELEKLAQERKCDNVEFVGYAPYPEMAAYLAKSDILVNSFVKKAPQSIVTKIGDYLAAGRPMINTCMSPEFRKKVETDGFGINIMPEDVTILADAIESLYNDEETRTRMGMTARKIAAEQFDRPKSYRKIAELIETVIDRSKGVNG</sequence>
<proteinExistence type="predicted"/>
<dbReference type="GO" id="GO:0016740">
    <property type="term" value="F:transferase activity"/>
    <property type="evidence" value="ECO:0007669"/>
    <property type="project" value="UniProtKB-KW"/>
</dbReference>
<dbReference type="STRING" id="1121950.SAMN02745243_00763"/>
<name>A0A1M6JXF2_9FIRM</name>
<keyword evidence="1" id="KW-0808">Transferase</keyword>
<accession>A0A1M6JXF2</accession>
<dbReference type="Proteomes" id="UP000184301">
    <property type="component" value="Unassembled WGS sequence"/>
</dbReference>
<dbReference type="SUPFAM" id="SSF53756">
    <property type="entry name" value="UDP-Glycosyltransferase/glycogen phosphorylase"/>
    <property type="match status" value="1"/>
</dbReference>
<evidence type="ECO:0000313" key="1">
    <source>
        <dbReference type="EMBL" id="SHJ51323.1"/>
    </source>
</evidence>
<dbReference type="AlphaFoldDB" id="A0A1M6JXF2"/>
<keyword evidence="2" id="KW-1185">Reference proteome</keyword>
<dbReference type="RefSeq" id="WP_073105360.1">
    <property type="nucleotide sequence ID" value="NZ_FQZY01000010.1"/>
</dbReference>
<reference evidence="1 2" key="1">
    <citation type="submission" date="2016-11" db="EMBL/GenBank/DDBJ databases">
        <authorList>
            <person name="Jaros S."/>
            <person name="Januszkiewicz K."/>
            <person name="Wedrychowicz H."/>
        </authorList>
    </citation>
    <scope>NUCLEOTIDE SEQUENCE [LARGE SCALE GENOMIC DNA]</scope>
    <source>
        <strain evidence="1 2">DSM 15480</strain>
    </source>
</reference>